<feature type="region of interest" description="Disordered" evidence="7">
    <location>
        <begin position="348"/>
        <end position="384"/>
    </location>
</feature>
<evidence type="ECO:0000259" key="8">
    <source>
        <dbReference type="Pfam" id="PF03941"/>
    </source>
</evidence>
<feature type="region of interest" description="Disordered" evidence="7">
    <location>
        <begin position="77"/>
        <end position="101"/>
    </location>
</feature>
<evidence type="ECO:0000256" key="1">
    <source>
        <dbReference type="ARBA" id="ARBA00004123"/>
    </source>
</evidence>
<feature type="domain" description="Inner centromere protein ARK-binding" evidence="8">
    <location>
        <begin position="946"/>
        <end position="997"/>
    </location>
</feature>
<proteinExistence type="inferred from homology"/>
<evidence type="ECO:0000313" key="9">
    <source>
        <dbReference type="EMBL" id="ORZ27244.1"/>
    </source>
</evidence>
<keyword evidence="5" id="KW-0206">Cytoskeleton</keyword>
<feature type="compositionally biased region" description="Basic and acidic residues" evidence="7">
    <location>
        <begin position="314"/>
        <end position="326"/>
    </location>
</feature>
<feature type="compositionally biased region" description="Polar residues" evidence="7">
    <location>
        <begin position="440"/>
        <end position="451"/>
    </location>
</feature>
<dbReference type="GO" id="GO:0005819">
    <property type="term" value="C:spindle"/>
    <property type="evidence" value="ECO:0007669"/>
    <property type="project" value="UniProtKB-SubCell"/>
</dbReference>
<dbReference type="OrthoDB" id="6123at2759"/>
<feature type="compositionally biased region" description="Polar residues" evidence="7">
    <location>
        <begin position="750"/>
        <end position="764"/>
    </location>
</feature>
<feature type="compositionally biased region" description="Basic and acidic residues" evidence="7">
    <location>
        <begin position="373"/>
        <end position="384"/>
    </location>
</feature>
<feature type="compositionally biased region" description="Polar residues" evidence="7">
    <location>
        <begin position="621"/>
        <end position="637"/>
    </location>
</feature>
<feature type="compositionally biased region" description="Polar residues" evidence="7">
    <location>
        <begin position="813"/>
        <end position="824"/>
    </location>
</feature>
<evidence type="ECO:0000256" key="3">
    <source>
        <dbReference type="ARBA" id="ARBA00010042"/>
    </source>
</evidence>
<feature type="compositionally biased region" description="Low complexity" evidence="7">
    <location>
        <begin position="268"/>
        <end position="279"/>
    </location>
</feature>
<organism evidence="9 10">
    <name type="scientific">Lobosporangium transversale</name>
    <dbReference type="NCBI Taxonomy" id="64571"/>
    <lineage>
        <taxon>Eukaryota</taxon>
        <taxon>Fungi</taxon>
        <taxon>Fungi incertae sedis</taxon>
        <taxon>Mucoromycota</taxon>
        <taxon>Mortierellomycotina</taxon>
        <taxon>Mortierellomycetes</taxon>
        <taxon>Mortierellales</taxon>
        <taxon>Mortierellaceae</taxon>
        <taxon>Lobosporangium</taxon>
    </lineage>
</organism>
<comment type="caution">
    <text evidence="9">The sequence shown here is derived from an EMBL/GenBank/DDBJ whole genome shotgun (WGS) entry which is preliminary data.</text>
</comment>
<feature type="region of interest" description="Disordered" evidence="7">
    <location>
        <begin position="998"/>
        <end position="1019"/>
    </location>
</feature>
<evidence type="ECO:0000256" key="7">
    <source>
        <dbReference type="SAM" id="MobiDB-lite"/>
    </source>
</evidence>
<gene>
    <name evidence="9" type="ORF">BCR41DRAFT_346551</name>
</gene>
<feature type="compositionally biased region" description="Polar residues" evidence="7">
    <location>
        <begin position="87"/>
        <end position="101"/>
    </location>
</feature>
<evidence type="ECO:0000256" key="2">
    <source>
        <dbReference type="ARBA" id="ARBA00004186"/>
    </source>
</evidence>
<dbReference type="STRING" id="64571.A0A1Y2GZN2"/>
<evidence type="ECO:0000256" key="5">
    <source>
        <dbReference type="ARBA" id="ARBA00023212"/>
    </source>
</evidence>
<feature type="region of interest" description="Disordered" evidence="7">
    <location>
        <begin position="429"/>
        <end position="456"/>
    </location>
</feature>
<dbReference type="Pfam" id="PF03941">
    <property type="entry name" value="INCENP_ARK-bind"/>
    <property type="match status" value="1"/>
</dbReference>
<dbReference type="GeneID" id="33564763"/>
<evidence type="ECO:0000256" key="6">
    <source>
        <dbReference type="ARBA" id="ARBA00023242"/>
    </source>
</evidence>
<feature type="region of interest" description="Disordered" evidence="7">
    <location>
        <begin position="813"/>
        <end position="859"/>
    </location>
</feature>
<reference evidence="9 10" key="1">
    <citation type="submission" date="2016-07" db="EMBL/GenBank/DDBJ databases">
        <title>Pervasive Adenine N6-methylation of Active Genes in Fungi.</title>
        <authorList>
            <consortium name="DOE Joint Genome Institute"/>
            <person name="Mondo S.J."/>
            <person name="Dannebaum R.O."/>
            <person name="Kuo R.C."/>
            <person name="Labutti K."/>
            <person name="Haridas S."/>
            <person name="Kuo A."/>
            <person name="Salamov A."/>
            <person name="Ahrendt S.R."/>
            <person name="Lipzen A."/>
            <person name="Sullivan W."/>
            <person name="Andreopoulos W.B."/>
            <person name="Clum A."/>
            <person name="Lindquist E."/>
            <person name="Daum C."/>
            <person name="Ramamoorthy G.K."/>
            <person name="Gryganskyi A."/>
            <person name="Culley D."/>
            <person name="Magnuson J.K."/>
            <person name="James T.Y."/>
            <person name="O'Malley M.A."/>
            <person name="Stajich J.E."/>
            <person name="Spatafora J.W."/>
            <person name="Visel A."/>
            <person name="Grigoriev I.V."/>
        </authorList>
    </citation>
    <scope>NUCLEOTIDE SEQUENCE [LARGE SCALE GENOMIC DNA]</scope>
    <source>
        <strain evidence="9 10">NRRL 3116</strain>
    </source>
</reference>
<feature type="region of interest" description="Disordered" evidence="7">
    <location>
        <begin position="699"/>
        <end position="778"/>
    </location>
</feature>
<evidence type="ECO:0000313" key="10">
    <source>
        <dbReference type="Proteomes" id="UP000193648"/>
    </source>
</evidence>
<dbReference type="Proteomes" id="UP000193648">
    <property type="component" value="Unassembled WGS sequence"/>
</dbReference>
<feature type="region of interest" description="Disordered" evidence="7">
    <location>
        <begin position="661"/>
        <end position="680"/>
    </location>
</feature>
<evidence type="ECO:0000256" key="4">
    <source>
        <dbReference type="ARBA" id="ARBA00022490"/>
    </source>
</evidence>
<dbReference type="AlphaFoldDB" id="A0A1Y2GZN2"/>
<dbReference type="EMBL" id="MCFF01000004">
    <property type="protein sequence ID" value="ORZ27244.1"/>
    <property type="molecule type" value="Genomic_DNA"/>
</dbReference>
<feature type="compositionally biased region" description="Polar residues" evidence="7">
    <location>
        <begin position="662"/>
        <end position="679"/>
    </location>
</feature>
<dbReference type="GO" id="GO:0005634">
    <property type="term" value="C:nucleus"/>
    <property type="evidence" value="ECO:0007669"/>
    <property type="project" value="UniProtKB-SubCell"/>
</dbReference>
<accession>A0A1Y2GZN2</accession>
<protein>
    <recommendedName>
        <fullName evidence="8">Inner centromere protein ARK-binding domain-containing protein</fullName>
    </recommendedName>
</protein>
<keyword evidence="10" id="KW-1185">Reference proteome</keyword>
<feature type="region of interest" description="Disordered" evidence="7">
    <location>
        <begin position="612"/>
        <end position="637"/>
    </location>
</feature>
<feature type="compositionally biased region" description="Polar residues" evidence="7">
    <location>
        <begin position="839"/>
        <end position="859"/>
    </location>
</feature>
<comment type="similarity">
    <text evidence="3">Belongs to the INCENP family.</text>
</comment>
<keyword evidence="4" id="KW-0963">Cytoplasm</keyword>
<comment type="subcellular location">
    <subcellularLocation>
        <location evidence="2">Cytoplasm</location>
        <location evidence="2">Cytoskeleton</location>
        <location evidence="2">Spindle</location>
    </subcellularLocation>
    <subcellularLocation>
        <location evidence="1">Nucleus</location>
    </subcellularLocation>
</comment>
<keyword evidence="6" id="KW-0539">Nucleus</keyword>
<name>A0A1Y2GZN2_9FUNG</name>
<feature type="compositionally biased region" description="Low complexity" evidence="7">
    <location>
        <begin position="740"/>
        <end position="749"/>
    </location>
</feature>
<dbReference type="FunCoup" id="A0A1Y2GZN2">
    <property type="interactions" value="33"/>
</dbReference>
<sequence length="1039" mass="115355">MDNKRRVKDHEASPSRLWPILQRRRIEKLREQRQEEFVRACSDNFDWLENYYQGCVYAARQNKNHFKRRHYHHLSTIEHHDDGSDPVQHQTPPQQQLYTPRISSTKIADESLTFDDYNQSHTLDQETQLEEISTSRNLSITEKLKVIAGYEWLQKSHDDLNDTEHHGHLEAGSAKFDLHRPPTPSSHMRILSPRSPYERHRITKRTRLRVDASAATRKTFRALKALRKRASSYLDDPPQHWAKVGDLDHSVAPTYNNHSEQLNDVHSSDLSAKYSSDSSQTRPKSLSPEPIIHVSGTDHKLPTRPESPAVQVHHHSEGTEQGDNHAHSSHATPGLKARDSMTLLSPSLKPREQHRGSSFQLTPKLARSVSGSKRSEREDDLDQVDRTFMETSKKPRSSFQDSEAPVRFGWPVEEPELTSRLSLSINQHQSKNIQEKGKSQGLSNSEQSSETLGGVESGKPILFSKFYSTTDSTDVHSSTPYSLIHSTTPESSPLASYRNAQSSVNKKSMDHNDIAEVDIEKDKTAKRTGDSGLKDTSMEVDTVEATAAYHAEKTGHERALISSHQPIGEEDIRERVMSRLKMAAVTTAQHPGDMHEDGSMPRETFGKKVSLGDSIKHQKDQQSTTLNRTESSTTYLTSENLTVRPKVATALPEKRIVGQRKPLTQTNNPLVLTPGSQMPPSRLQKMVQALPLTTSLSHTLGSLMDSQPHDPAVNSSSKTGKAPLSRLSKDSSTLQVGAKSISNTSSSVSNQARQGVSRVTQQPMKATESGLARSDGLGSVSRKPLVGLKPLFTLKKPTRPVLPHSMSTTKSIALSGTLSGTSKAKPTAPSKIDDRRDVNSIQVQHNGSNSGETKKASTGSLMQPLSSIVPASLSVVPKYKDFSIQGLSALGGQSSSNNNCINSLDTPASVSSVANPILPAWVGSHDYNDAHHHEKTILPEIDYKDDDPENEDSFSRQAGIPAWGTYEELEKSMQEQSRMNPQDIFGPLPVLDMAEMFPGYPGKEDPKPRNSSIHWGTGDRLTQQEITRYNEEMGWTSNA</sequence>
<dbReference type="InParanoid" id="A0A1Y2GZN2"/>
<dbReference type="InterPro" id="IPR005635">
    <property type="entry name" value="Inner_centromere_prot_ARK-bd"/>
</dbReference>
<dbReference type="RefSeq" id="XP_021884971.1">
    <property type="nucleotide sequence ID" value="XM_022022919.1"/>
</dbReference>
<feature type="region of interest" description="Disordered" evidence="7">
    <location>
        <begin position="252"/>
        <end position="335"/>
    </location>
</feature>
<feature type="compositionally biased region" description="Polar residues" evidence="7">
    <location>
        <begin position="1009"/>
        <end position="1019"/>
    </location>
</feature>